<keyword evidence="4 11" id="KW-0812">Transmembrane</keyword>
<proteinExistence type="inferred from homology"/>
<reference evidence="16 17" key="1">
    <citation type="submission" date="2021-04" db="EMBL/GenBank/DDBJ databases">
        <title>Genomics, taxonomy and metabolism of representatives of sulfur bacteria of the genus Thiothrix: Thiothrix fructosivorans QT, Thiothrix unzii A1T and three new species, Thiothrix subterranea sp. nov., Thiothrix litoralis sp. nov. and 'Candidatus Thiothrix anitrata' sp. nov.</title>
        <authorList>
            <person name="Ravin N.V."/>
            <person name="Smolyakov D."/>
            <person name="Rudenko T.S."/>
            <person name="Mardanov A.V."/>
            <person name="Beletsky A.V."/>
            <person name="Markov N.D."/>
            <person name="Fomenkov A.I."/>
            <person name="Roberts R.J."/>
            <person name="Karnachuk O.V."/>
            <person name="Novikov A."/>
            <person name="Grabovich M.Y."/>
        </authorList>
    </citation>
    <scope>NUCLEOTIDE SEQUENCE [LARGE SCALE GENOMIC DNA]</scope>
    <source>
        <strain evidence="16 17">AS</strain>
    </source>
</reference>
<dbReference type="Gene3D" id="2.40.170.20">
    <property type="entry name" value="TonB-dependent receptor, beta-barrel domain"/>
    <property type="match status" value="1"/>
</dbReference>
<dbReference type="Gene3D" id="2.170.130.10">
    <property type="entry name" value="TonB-dependent receptor, plug domain"/>
    <property type="match status" value="1"/>
</dbReference>
<dbReference type="InterPro" id="IPR036942">
    <property type="entry name" value="Beta-barrel_TonB_sf"/>
</dbReference>
<protein>
    <submittedName>
        <fullName evidence="16">TonB-dependent vitamin B12 receptor</fullName>
    </submittedName>
</protein>
<keyword evidence="10 11" id="KW-0998">Cell outer membrane</keyword>
<dbReference type="PANTHER" id="PTHR30069:SF53">
    <property type="entry name" value="COLICIN I RECEPTOR-RELATED"/>
    <property type="match status" value="1"/>
</dbReference>
<feature type="domain" description="TonB-dependent receptor-like beta-barrel" evidence="14">
    <location>
        <begin position="177"/>
        <end position="586"/>
    </location>
</feature>
<dbReference type="EMBL" id="CP072801">
    <property type="protein sequence ID" value="QTR45214.1"/>
    <property type="molecule type" value="Genomic_DNA"/>
</dbReference>
<evidence type="ECO:0000256" key="6">
    <source>
        <dbReference type="ARBA" id="ARBA00023065"/>
    </source>
</evidence>
<feature type="chain" id="PRO_5047034745" evidence="13">
    <location>
        <begin position="26"/>
        <end position="613"/>
    </location>
</feature>
<keyword evidence="3 11" id="KW-1134">Transmembrane beta strand</keyword>
<evidence type="ECO:0000256" key="9">
    <source>
        <dbReference type="ARBA" id="ARBA00023136"/>
    </source>
</evidence>
<comment type="subcellular location">
    <subcellularLocation>
        <location evidence="1 11">Cell outer membrane</location>
        <topology evidence="1 11">Multi-pass membrane protein</topology>
    </subcellularLocation>
</comment>
<evidence type="ECO:0000313" key="17">
    <source>
        <dbReference type="Proteomes" id="UP000672039"/>
    </source>
</evidence>
<dbReference type="PROSITE" id="PS52016">
    <property type="entry name" value="TONB_DEPENDENT_REC_3"/>
    <property type="match status" value="1"/>
</dbReference>
<dbReference type="InterPro" id="IPR010101">
    <property type="entry name" value="B12_transptr_BtuB"/>
</dbReference>
<dbReference type="Pfam" id="PF00593">
    <property type="entry name" value="TonB_dep_Rec_b-barrel"/>
    <property type="match status" value="1"/>
</dbReference>
<dbReference type="InterPro" id="IPR039426">
    <property type="entry name" value="TonB-dep_rcpt-like"/>
</dbReference>
<dbReference type="InterPro" id="IPR037066">
    <property type="entry name" value="Plug_dom_sf"/>
</dbReference>
<evidence type="ECO:0000256" key="8">
    <source>
        <dbReference type="ARBA" id="ARBA00023114"/>
    </source>
</evidence>
<sequence length="613" mass="65798">MKSFPLAVVFGTAAVCLSASPLVLAEDATPTSLNDIVVTADRKAQTVDGTLAPVSIITRAAIEKYQASSLPEVLRRLPGITLSNSGGVGKTTSVFIRGTHSSHVLVLVDGIKVGSATTGSVAFEDLPLDQVERIEVVRGPRSSLYGSEAIGGVIQIFTRKGGKGFQPEVSVGIGSHNTQQAHANLAGGDGTTWYNLNAGKDKTDGINVTANNSEPDRDGYKRDSVTLRAGHRFADGTMLEASALHAKGENHFDGSFNNESRFTQQVLNAKLQRLLNDNVLLTAQLGQARDDSDNYLNGVPLTAYRTYNTQRNTGTLQADMVVGAKGTATLGLDQQQDKVISDSAYERTSRDNTGVFANYQTDIGAIRLDVSARHDKNEQFGSHNTGNIALGRDLNNGMRVTAAYGTAFKAPTFNDLYYPFSGDPNLQPETSQSVELGVSGKLAGDRVQWSANAFSNEIEHLISYPPPDYAVSQTDKARIRGLELSAATQVAGWDINANATVQQPENRSGTNTGKTLIYRPKQFANVDVDRAMGKFRVGGSVHAESQRYTDDTNTESKKLAGYGTLDLRADYRVSKDWTVGAKVGNVLGKDYQTSNGYNQDGVNGLVTVKYAPK</sequence>
<evidence type="ECO:0000256" key="2">
    <source>
        <dbReference type="ARBA" id="ARBA00022448"/>
    </source>
</evidence>
<keyword evidence="2 11" id="KW-0813">Transport</keyword>
<gene>
    <name evidence="16" type="primary">btuB</name>
    <name evidence="16" type="ORF">J9253_14540</name>
</gene>
<dbReference type="PANTHER" id="PTHR30069">
    <property type="entry name" value="TONB-DEPENDENT OUTER MEMBRANE RECEPTOR"/>
    <property type="match status" value="1"/>
</dbReference>
<dbReference type="CDD" id="cd01347">
    <property type="entry name" value="ligand_gated_channel"/>
    <property type="match status" value="1"/>
</dbReference>
<keyword evidence="17" id="KW-1185">Reference proteome</keyword>
<evidence type="ECO:0000256" key="1">
    <source>
        <dbReference type="ARBA" id="ARBA00004571"/>
    </source>
</evidence>
<organism evidence="16 17">
    <name type="scientific">Thiothrix litoralis</name>
    <dbReference type="NCBI Taxonomy" id="2891210"/>
    <lineage>
        <taxon>Bacteria</taxon>
        <taxon>Pseudomonadati</taxon>
        <taxon>Pseudomonadota</taxon>
        <taxon>Gammaproteobacteria</taxon>
        <taxon>Thiotrichales</taxon>
        <taxon>Thiotrichaceae</taxon>
        <taxon>Thiothrix</taxon>
    </lineage>
</organism>
<keyword evidence="7 12" id="KW-0798">TonB box</keyword>
<dbReference type="Pfam" id="PF07715">
    <property type="entry name" value="Plug"/>
    <property type="match status" value="1"/>
</dbReference>
<evidence type="ECO:0000256" key="10">
    <source>
        <dbReference type="ARBA" id="ARBA00023237"/>
    </source>
</evidence>
<evidence type="ECO:0000256" key="13">
    <source>
        <dbReference type="SAM" id="SignalP"/>
    </source>
</evidence>
<evidence type="ECO:0000256" key="11">
    <source>
        <dbReference type="PROSITE-ProRule" id="PRU01360"/>
    </source>
</evidence>
<evidence type="ECO:0000259" key="15">
    <source>
        <dbReference type="Pfam" id="PF07715"/>
    </source>
</evidence>
<evidence type="ECO:0000256" key="12">
    <source>
        <dbReference type="RuleBase" id="RU003357"/>
    </source>
</evidence>
<dbReference type="InterPro" id="IPR012910">
    <property type="entry name" value="Plug_dom"/>
</dbReference>
<dbReference type="NCBIfam" id="TIGR01779">
    <property type="entry name" value="TonB-B12"/>
    <property type="match status" value="1"/>
</dbReference>
<name>A0ABX7WNN1_9GAMM</name>
<keyword evidence="9 11" id="KW-0472">Membrane</keyword>
<keyword evidence="6" id="KW-0406">Ion transport</keyword>
<evidence type="ECO:0000256" key="5">
    <source>
        <dbReference type="ARBA" id="ARBA00022729"/>
    </source>
</evidence>
<dbReference type="SUPFAM" id="SSF56935">
    <property type="entry name" value="Porins"/>
    <property type="match status" value="1"/>
</dbReference>
<dbReference type="RefSeq" id="WP_210221638.1">
    <property type="nucleotide sequence ID" value="NZ_CP072801.1"/>
</dbReference>
<keyword evidence="8" id="KW-0626">Porin</keyword>
<accession>A0ABX7WNN1</accession>
<evidence type="ECO:0000256" key="3">
    <source>
        <dbReference type="ARBA" id="ARBA00022452"/>
    </source>
</evidence>
<keyword evidence="16" id="KW-0675">Receptor</keyword>
<keyword evidence="5 13" id="KW-0732">Signal</keyword>
<evidence type="ECO:0000313" key="16">
    <source>
        <dbReference type="EMBL" id="QTR45214.1"/>
    </source>
</evidence>
<dbReference type="Proteomes" id="UP000672039">
    <property type="component" value="Chromosome"/>
</dbReference>
<feature type="domain" description="TonB-dependent receptor plug" evidence="15">
    <location>
        <begin position="50"/>
        <end position="153"/>
    </location>
</feature>
<dbReference type="InterPro" id="IPR000531">
    <property type="entry name" value="Beta-barrel_TonB"/>
</dbReference>
<feature type="signal peptide" evidence="13">
    <location>
        <begin position="1"/>
        <end position="25"/>
    </location>
</feature>
<evidence type="ECO:0000256" key="4">
    <source>
        <dbReference type="ARBA" id="ARBA00022692"/>
    </source>
</evidence>
<evidence type="ECO:0000259" key="14">
    <source>
        <dbReference type="Pfam" id="PF00593"/>
    </source>
</evidence>
<evidence type="ECO:0000256" key="7">
    <source>
        <dbReference type="ARBA" id="ARBA00023077"/>
    </source>
</evidence>
<comment type="similarity">
    <text evidence="11 12">Belongs to the TonB-dependent receptor family.</text>
</comment>